<comment type="caution">
    <text evidence="6">The sequence shown here is derived from an EMBL/GenBank/DDBJ whole genome shotgun (WGS) entry which is preliminary data.</text>
</comment>
<dbReference type="Pfam" id="PF03619">
    <property type="entry name" value="Solute_trans_a"/>
    <property type="match status" value="1"/>
</dbReference>
<feature type="transmembrane region" description="Helical" evidence="5">
    <location>
        <begin position="124"/>
        <end position="142"/>
    </location>
</feature>
<feature type="transmembrane region" description="Helical" evidence="5">
    <location>
        <begin position="186"/>
        <end position="210"/>
    </location>
</feature>
<dbReference type="STRING" id="7102.A0A2A4JWS4"/>
<comment type="subcellular location">
    <subcellularLocation>
        <location evidence="1">Membrane</location>
        <topology evidence="1">Multi-pass membrane protein</topology>
    </subcellularLocation>
</comment>
<keyword evidence="3 5" id="KW-1133">Transmembrane helix</keyword>
<evidence type="ECO:0000256" key="3">
    <source>
        <dbReference type="ARBA" id="ARBA00022989"/>
    </source>
</evidence>
<feature type="transmembrane region" description="Helical" evidence="5">
    <location>
        <begin position="256"/>
        <end position="276"/>
    </location>
</feature>
<dbReference type="GO" id="GO:0016020">
    <property type="term" value="C:membrane"/>
    <property type="evidence" value="ECO:0007669"/>
    <property type="project" value="UniProtKB-SubCell"/>
</dbReference>
<feature type="transmembrane region" description="Helical" evidence="5">
    <location>
        <begin position="91"/>
        <end position="112"/>
    </location>
</feature>
<organism evidence="6">
    <name type="scientific">Heliothis virescens</name>
    <name type="common">Tobacco budworm moth</name>
    <dbReference type="NCBI Taxonomy" id="7102"/>
    <lineage>
        <taxon>Eukaryota</taxon>
        <taxon>Metazoa</taxon>
        <taxon>Ecdysozoa</taxon>
        <taxon>Arthropoda</taxon>
        <taxon>Hexapoda</taxon>
        <taxon>Insecta</taxon>
        <taxon>Pterygota</taxon>
        <taxon>Neoptera</taxon>
        <taxon>Endopterygota</taxon>
        <taxon>Lepidoptera</taxon>
        <taxon>Glossata</taxon>
        <taxon>Ditrysia</taxon>
        <taxon>Noctuoidea</taxon>
        <taxon>Noctuidae</taxon>
        <taxon>Heliothinae</taxon>
        <taxon>Heliothis</taxon>
    </lineage>
</organism>
<dbReference type="SMART" id="SM01417">
    <property type="entry name" value="Solute_trans_a"/>
    <property type="match status" value="1"/>
</dbReference>
<accession>A0A2A4JWS4</accession>
<dbReference type="EMBL" id="NWSH01000474">
    <property type="protein sequence ID" value="PCG76147.1"/>
    <property type="molecule type" value="Genomic_DNA"/>
</dbReference>
<name>A0A2A4JWS4_HELVI</name>
<evidence type="ECO:0000256" key="2">
    <source>
        <dbReference type="ARBA" id="ARBA00022692"/>
    </source>
</evidence>
<keyword evidence="2 5" id="KW-0812">Transmembrane</keyword>
<evidence type="ECO:0000313" key="6">
    <source>
        <dbReference type="EMBL" id="PCG76148.1"/>
    </source>
</evidence>
<proteinExistence type="predicted"/>
<gene>
    <name evidence="6" type="ORF">B5V51_10218</name>
</gene>
<feature type="transmembrane region" description="Helical" evidence="5">
    <location>
        <begin position="56"/>
        <end position="79"/>
    </location>
</feature>
<evidence type="ECO:0008006" key="7">
    <source>
        <dbReference type="Google" id="ProtNLM"/>
    </source>
</evidence>
<evidence type="ECO:0000256" key="4">
    <source>
        <dbReference type="ARBA" id="ARBA00023136"/>
    </source>
</evidence>
<sequence>MDLSGEASSGPRILTARHISADKSLPESNNAINTTLLCHSFSQHPDFASYFKALHIYAWVLWACSLVVLLTICALYVITLRSALKHWRDKITHVAVLLSIYPILAATSFVTLIVPRSRVPTEAIAQEAVMIALYHFFCLVIAECGGTEQFVRSGGGADLETRVAPCCCWPCCFIPRPKLCKKSLTWLRYLVLQIPIVQGIIYFIILILWAEDFMLYHRNLVYFQPLIAASILSGMWGVVMCARAAAGVGRAPRRRFFAVQLALIIVKLQCGLAKSLPDLANLPCVLNMHPAVFVYMIHNIVMMIEMLLLSLWAWRIYSSPPSKDLEKVQRNKVVVAVLEDNLRSAEIKSVKDGIDNKSFNNNILVDD</sequence>
<protein>
    <recommendedName>
        <fullName evidence="7">Organic solute transporter alpha-like protein</fullName>
    </recommendedName>
</protein>
<feature type="transmembrane region" description="Helical" evidence="5">
    <location>
        <begin position="222"/>
        <end position="244"/>
    </location>
</feature>
<evidence type="ECO:0000256" key="1">
    <source>
        <dbReference type="ARBA" id="ARBA00004141"/>
    </source>
</evidence>
<dbReference type="AlphaFoldDB" id="A0A2A4JWS4"/>
<reference evidence="6" key="1">
    <citation type="submission" date="2017-09" db="EMBL/GenBank/DDBJ databases">
        <title>Contemporary evolution of a Lepidopteran species, Heliothis virescens, in response to modern agricultural practices.</title>
        <authorList>
            <person name="Fritz M.L."/>
            <person name="Deyonke A.M."/>
            <person name="Papanicolaou A."/>
            <person name="Micinski S."/>
            <person name="Westbrook J."/>
            <person name="Gould F."/>
        </authorList>
    </citation>
    <scope>NUCLEOTIDE SEQUENCE [LARGE SCALE GENOMIC DNA]</scope>
    <source>
        <strain evidence="6">HvINT-</strain>
        <tissue evidence="6">Whole body</tissue>
    </source>
</reference>
<feature type="transmembrane region" description="Helical" evidence="5">
    <location>
        <begin position="296"/>
        <end position="317"/>
    </location>
</feature>
<keyword evidence="4 5" id="KW-0472">Membrane</keyword>
<dbReference type="EMBL" id="NWSH01000474">
    <property type="protein sequence ID" value="PCG76148.1"/>
    <property type="molecule type" value="Genomic_DNA"/>
</dbReference>
<evidence type="ECO:0000256" key="5">
    <source>
        <dbReference type="SAM" id="Phobius"/>
    </source>
</evidence>
<dbReference type="InterPro" id="IPR005178">
    <property type="entry name" value="Ostalpha/TMEM184C"/>
</dbReference>
<dbReference type="PANTHER" id="PTHR23423">
    <property type="entry name" value="ORGANIC SOLUTE TRANSPORTER-RELATED"/>
    <property type="match status" value="1"/>
</dbReference>